<reference evidence="1" key="1">
    <citation type="submission" date="2018-12" db="EMBL/GenBank/DDBJ databases">
        <authorList>
            <person name="Will S."/>
            <person name="Neumann-Schaal M."/>
            <person name="Henke P."/>
        </authorList>
    </citation>
    <scope>NUCLEOTIDE SEQUENCE</scope>
    <source>
        <strain evidence="1">PCC 7102</strain>
    </source>
</reference>
<evidence type="ECO:0000313" key="1">
    <source>
        <dbReference type="EMBL" id="RUS93446.1"/>
    </source>
</evidence>
<dbReference type="Proteomes" id="UP000271624">
    <property type="component" value="Unassembled WGS sequence"/>
</dbReference>
<dbReference type="AlphaFoldDB" id="A0A3S1A4X4"/>
<reference evidence="1" key="2">
    <citation type="journal article" date="2019" name="Genome Biol. Evol.">
        <title>Day and night: Metabolic profiles and evolutionary relationships of six axenic non-marine cyanobacteria.</title>
        <authorList>
            <person name="Will S.E."/>
            <person name="Henke P."/>
            <person name="Boedeker C."/>
            <person name="Huang S."/>
            <person name="Brinkmann H."/>
            <person name="Rohde M."/>
            <person name="Jarek M."/>
            <person name="Friedl T."/>
            <person name="Seufert S."/>
            <person name="Schumacher M."/>
            <person name="Overmann J."/>
            <person name="Neumann-Schaal M."/>
            <person name="Petersen J."/>
        </authorList>
    </citation>
    <scope>NUCLEOTIDE SEQUENCE [LARGE SCALE GENOMIC DNA]</scope>
    <source>
        <strain evidence="1">PCC 7102</strain>
    </source>
</reference>
<proteinExistence type="predicted"/>
<dbReference type="EMBL" id="RSCL01000059">
    <property type="protein sequence ID" value="RUS93446.1"/>
    <property type="molecule type" value="Genomic_DNA"/>
</dbReference>
<organism evidence="1 2">
    <name type="scientific">Dulcicalothrix desertica PCC 7102</name>
    <dbReference type="NCBI Taxonomy" id="232991"/>
    <lineage>
        <taxon>Bacteria</taxon>
        <taxon>Bacillati</taxon>
        <taxon>Cyanobacteriota</taxon>
        <taxon>Cyanophyceae</taxon>
        <taxon>Nostocales</taxon>
        <taxon>Calotrichaceae</taxon>
        <taxon>Dulcicalothrix</taxon>
    </lineage>
</organism>
<sequence length="96" mass="11200">MPTLLGTLQRHTQSIMLVLFQVAREKAVMNELEKIQIIQQLNKLDLQELQAYISVCETVIIKKIAVQLYNSKVKAKRTLETNQKLQYYKSLISKCY</sequence>
<keyword evidence="2" id="KW-1185">Reference proteome</keyword>
<gene>
    <name evidence="1" type="ORF">DSM106972_096420</name>
</gene>
<accession>A0A3S1A4X4</accession>
<evidence type="ECO:0000313" key="2">
    <source>
        <dbReference type="Proteomes" id="UP000271624"/>
    </source>
</evidence>
<name>A0A3S1A4X4_9CYAN</name>
<comment type="caution">
    <text evidence="1">The sequence shown here is derived from an EMBL/GenBank/DDBJ whole genome shotgun (WGS) entry which is preliminary data.</text>
</comment>
<protein>
    <submittedName>
        <fullName evidence="1">Uncharacterized protein</fullName>
    </submittedName>
</protein>